<organism evidence="2 4">
    <name type="scientific">Streptomyces griseochromogenes</name>
    <dbReference type="NCBI Taxonomy" id="68214"/>
    <lineage>
        <taxon>Bacteria</taxon>
        <taxon>Bacillati</taxon>
        <taxon>Actinomycetota</taxon>
        <taxon>Actinomycetes</taxon>
        <taxon>Kitasatosporales</taxon>
        <taxon>Streptomycetaceae</taxon>
        <taxon>Streptomyces</taxon>
    </lineage>
</organism>
<feature type="domain" description="DUF1707" evidence="1">
    <location>
        <begin position="14"/>
        <end position="66"/>
    </location>
</feature>
<evidence type="ECO:0000313" key="5">
    <source>
        <dbReference type="Proteomes" id="UP001519309"/>
    </source>
</evidence>
<dbReference type="OrthoDB" id="4772576at2"/>
<evidence type="ECO:0000259" key="1">
    <source>
        <dbReference type="Pfam" id="PF08044"/>
    </source>
</evidence>
<evidence type="ECO:0000313" key="4">
    <source>
        <dbReference type="Proteomes" id="UP000092659"/>
    </source>
</evidence>
<dbReference type="STRING" id="68214.AVL59_33240"/>
<proteinExistence type="predicted"/>
<dbReference type="PANTHER" id="PTHR40763:SF5">
    <property type="entry name" value="MEMBRANE PROTEIN"/>
    <property type="match status" value="1"/>
</dbReference>
<reference evidence="2 4" key="1">
    <citation type="submission" date="2016-06" db="EMBL/GenBank/DDBJ databases">
        <title>Complete genome sequence of Streptomyces griseochromogenes ATCC 14511, the Blasticidin S producer.</title>
        <authorList>
            <person name="Wu L."/>
        </authorList>
    </citation>
    <scope>NUCLEOTIDE SEQUENCE [LARGE SCALE GENOMIC DNA]</scope>
    <source>
        <strain evidence="2 4">ATCC 14511</strain>
    </source>
</reference>
<dbReference type="EMBL" id="JAGGLP010000025">
    <property type="protein sequence ID" value="MBP2054921.1"/>
    <property type="molecule type" value="Genomic_DNA"/>
</dbReference>
<dbReference type="PANTHER" id="PTHR40763">
    <property type="entry name" value="MEMBRANE PROTEIN-RELATED"/>
    <property type="match status" value="1"/>
</dbReference>
<sequence>MSAELMRTEEPSALRASDADRDRVVDVLTAAVGDGRLTTEEHEERMAAALSARTLGDLAPLTADLPSEAAGLAPVKDVVRIEQQSSSTTRGEGWSVPRRMEIRSTWGDVTLDFSRAEIGHDSLRIDLDLAGGTLRLITRPGVVVDSDSLVIDYGTTKVRPAREPGTPVVLRVEIHGRLSMGRLDVRPSRRLFGGRAARA</sequence>
<reference evidence="3 5" key="2">
    <citation type="submission" date="2021-03" db="EMBL/GenBank/DDBJ databases">
        <title>Genomic Encyclopedia of Type Strains, Phase IV (KMG-IV): sequencing the most valuable type-strain genomes for metagenomic binning, comparative biology and taxonomic classification.</title>
        <authorList>
            <person name="Goeker M."/>
        </authorList>
    </citation>
    <scope>NUCLEOTIDE SEQUENCE [LARGE SCALE GENOMIC DNA]</scope>
    <source>
        <strain evidence="3 5">DSM 40499</strain>
    </source>
</reference>
<dbReference type="EMBL" id="CP016279">
    <property type="protein sequence ID" value="ANP53774.1"/>
    <property type="molecule type" value="Genomic_DNA"/>
</dbReference>
<dbReference type="RefSeq" id="WP_067312117.1">
    <property type="nucleotide sequence ID" value="NZ_CP016279.1"/>
</dbReference>
<dbReference type="Pfam" id="PF08044">
    <property type="entry name" value="DUF1707"/>
    <property type="match status" value="1"/>
</dbReference>
<dbReference type="Proteomes" id="UP001519309">
    <property type="component" value="Unassembled WGS sequence"/>
</dbReference>
<protein>
    <recommendedName>
        <fullName evidence="1">DUF1707 domain-containing protein</fullName>
    </recommendedName>
</protein>
<evidence type="ECO:0000313" key="3">
    <source>
        <dbReference type="EMBL" id="MBP2054921.1"/>
    </source>
</evidence>
<keyword evidence="5" id="KW-1185">Reference proteome</keyword>
<accession>A0A1B1B4N7</accession>
<gene>
    <name evidence="2" type="ORF">AVL59_33240</name>
    <name evidence="3" type="ORF">J2Z21_007933</name>
</gene>
<dbReference type="InterPro" id="IPR012551">
    <property type="entry name" value="DUF1707_SHOCT-like"/>
</dbReference>
<dbReference type="KEGG" id="sgs:AVL59_33240"/>
<dbReference type="Proteomes" id="UP000092659">
    <property type="component" value="Chromosome"/>
</dbReference>
<dbReference type="AlphaFoldDB" id="A0A1B1B4N7"/>
<evidence type="ECO:0000313" key="2">
    <source>
        <dbReference type="EMBL" id="ANP53774.1"/>
    </source>
</evidence>
<name>A0A1B1B4N7_9ACTN</name>